<accession>A0A9D3WUV5</accession>
<evidence type="ECO:0000313" key="1">
    <source>
        <dbReference type="EMBL" id="KAH1168472.1"/>
    </source>
</evidence>
<proteinExistence type="predicted"/>
<sequence length="104" mass="11976">MRGTVRMVDKNIYIVQGEINTVVGAIKRNARWNTHTHLDEERDPLLHSFSLLKEVLNNITEKKFHVLSNPEASCELLRDYAKMAYVHSAMVVSKECLLVYYIGV</sequence>
<dbReference type="EMBL" id="JAHDVG010000486">
    <property type="protein sequence ID" value="KAH1168472.1"/>
    <property type="molecule type" value="Genomic_DNA"/>
</dbReference>
<dbReference type="AlphaFoldDB" id="A0A9D3WUV5"/>
<keyword evidence="2" id="KW-1185">Reference proteome</keyword>
<dbReference type="Proteomes" id="UP000827986">
    <property type="component" value="Unassembled WGS sequence"/>
</dbReference>
<reference evidence="1" key="1">
    <citation type="submission" date="2021-09" db="EMBL/GenBank/DDBJ databases">
        <title>The genome of Mauremys mutica provides insights into the evolution of semi-aquatic lifestyle.</title>
        <authorList>
            <person name="Gong S."/>
            <person name="Gao Y."/>
        </authorList>
    </citation>
    <scope>NUCLEOTIDE SEQUENCE</scope>
    <source>
        <strain evidence="1">MM-2020</strain>
        <tissue evidence="1">Muscle</tissue>
    </source>
</reference>
<organism evidence="1 2">
    <name type="scientific">Mauremys mutica</name>
    <name type="common">yellowpond turtle</name>
    <dbReference type="NCBI Taxonomy" id="74926"/>
    <lineage>
        <taxon>Eukaryota</taxon>
        <taxon>Metazoa</taxon>
        <taxon>Chordata</taxon>
        <taxon>Craniata</taxon>
        <taxon>Vertebrata</taxon>
        <taxon>Euteleostomi</taxon>
        <taxon>Archelosauria</taxon>
        <taxon>Testudinata</taxon>
        <taxon>Testudines</taxon>
        <taxon>Cryptodira</taxon>
        <taxon>Durocryptodira</taxon>
        <taxon>Testudinoidea</taxon>
        <taxon>Geoemydidae</taxon>
        <taxon>Geoemydinae</taxon>
        <taxon>Mauremys</taxon>
    </lineage>
</organism>
<name>A0A9D3WUV5_9SAUR</name>
<protein>
    <submittedName>
        <fullName evidence="1">Uncharacterized protein</fullName>
    </submittedName>
</protein>
<comment type="caution">
    <text evidence="1">The sequence shown here is derived from an EMBL/GenBank/DDBJ whole genome shotgun (WGS) entry which is preliminary data.</text>
</comment>
<evidence type="ECO:0000313" key="2">
    <source>
        <dbReference type="Proteomes" id="UP000827986"/>
    </source>
</evidence>
<gene>
    <name evidence="1" type="ORF">KIL84_003955</name>
</gene>